<protein>
    <recommendedName>
        <fullName evidence="2">aspartate ammonia-lyase</fullName>
        <ecNumber evidence="2">4.3.1.1</ecNumber>
    </recommendedName>
</protein>
<dbReference type="GO" id="GO:0008797">
    <property type="term" value="F:aspartate ammonia-lyase activity"/>
    <property type="evidence" value="ECO:0007669"/>
    <property type="project" value="UniProtKB-EC"/>
</dbReference>
<dbReference type="PRINTS" id="PR00149">
    <property type="entry name" value="FUMRATELYASE"/>
</dbReference>
<dbReference type="Pfam" id="PF00206">
    <property type="entry name" value="Lyase_1"/>
    <property type="match status" value="1"/>
</dbReference>
<dbReference type="GO" id="GO:0005829">
    <property type="term" value="C:cytosol"/>
    <property type="evidence" value="ECO:0007669"/>
    <property type="project" value="TreeGrafter"/>
</dbReference>
<dbReference type="OrthoDB" id="9802809at2"/>
<keyword evidence="7" id="KW-1185">Reference proteome</keyword>
<proteinExistence type="predicted"/>
<dbReference type="InterPro" id="IPR051546">
    <property type="entry name" value="Aspartate_Ammonia-Lyase"/>
</dbReference>
<sequence length="473" mass="51256">MNKLRIEHDSIGTKEIAHSSYYGIHSLRAAENFPITKQAIHSQLINSLAVIKQAAAITNYEAGLLEGTVKDAIVQASQDILDGLFHDQFIVDPIQGGAGTSMNMNANEVICNRALELLGNKKGEYHILHPNDHINAGQSTNDVIPTAGKIATIQLMQQLKQTLHTLILALEDKATEFYPILKMGRTQLQDAVPIRLGQEFHAYAIAVERCTNRLDSILQELYTVNLGGTAIGTGLNADLYYFHHIVPNLSRITHLPLQQAEDLVDGTQHVDVFVMASNAVKTCAVTLSKIASDLRLLSSGPKTGFGEITLPAKQNGSSIMPGKVNPVVPEVINQIAFNIIGNDVTIGLAAEAGQLELNAFEPIIFYKLLESIETLTNGIKTFTDNCIRGITANAKRCNQLVTSSVGIVTALCPYIGYGQAASLVKEAMTSGKTIEELALHHQLISQEELAIILNPIHMTQPGISGKVYKSNLS</sequence>
<dbReference type="Gene3D" id="1.20.200.10">
    <property type="entry name" value="Fumarase/aspartase (Central domain)"/>
    <property type="match status" value="1"/>
</dbReference>
<evidence type="ECO:0000256" key="2">
    <source>
        <dbReference type="ARBA" id="ARBA00012992"/>
    </source>
</evidence>
<dbReference type="FunFam" id="1.10.275.10:FF:000001">
    <property type="entry name" value="Fumarate hydratase, mitochondrial"/>
    <property type="match status" value="1"/>
</dbReference>
<evidence type="ECO:0000256" key="1">
    <source>
        <dbReference type="ARBA" id="ARBA00001494"/>
    </source>
</evidence>
<feature type="domain" description="Fumarate lyase N-terminal" evidence="4">
    <location>
        <begin position="13"/>
        <end position="341"/>
    </location>
</feature>
<dbReference type="GO" id="GO:0006099">
    <property type="term" value="P:tricarboxylic acid cycle"/>
    <property type="evidence" value="ECO:0007669"/>
    <property type="project" value="InterPro"/>
</dbReference>
<comment type="caution">
    <text evidence="6">The sequence shown here is derived from an EMBL/GenBank/DDBJ whole genome shotgun (WGS) entry which is preliminary data.</text>
</comment>
<dbReference type="PANTHER" id="PTHR42696">
    <property type="entry name" value="ASPARTATE AMMONIA-LYASE"/>
    <property type="match status" value="1"/>
</dbReference>
<dbReference type="InterPro" id="IPR020557">
    <property type="entry name" value="Fumarate_lyase_CS"/>
</dbReference>
<keyword evidence="3 6" id="KW-0456">Lyase</keyword>
<dbReference type="InterPro" id="IPR000362">
    <property type="entry name" value="Fumarate_lyase_fam"/>
</dbReference>
<evidence type="ECO:0000313" key="7">
    <source>
        <dbReference type="Proteomes" id="UP000186890"/>
    </source>
</evidence>
<dbReference type="NCBIfam" id="NF008909">
    <property type="entry name" value="PRK12273.1"/>
    <property type="match status" value="1"/>
</dbReference>
<dbReference type="InterPro" id="IPR022761">
    <property type="entry name" value="Fumarate_lyase_N"/>
</dbReference>
<dbReference type="Gene3D" id="1.10.275.10">
    <property type="entry name" value="Fumarase/aspartase (N-terminal domain)"/>
    <property type="match status" value="1"/>
</dbReference>
<gene>
    <name evidence="6" type="primary">aspA</name>
    <name evidence="6" type="ORF">BU202_01235</name>
</gene>
<dbReference type="InterPro" id="IPR008948">
    <property type="entry name" value="L-Aspartase-like"/>
</dbReference>
<evidence type="ECO:0000313" key="6">
    <source>
        <dbReference type="EMBL" id="OLF48935.1"/>
    </source>
</evidence>
<dbReference type="PROSITE" id="PS00163">
    <property type="entry name" value="FUMARATE_LYASES"/>
    <property type="match status" value="1"/>
</dbReference>
<dbReference type="FunFam" id="1.20.200.10:FF:000001">
    <property type="entry name" value="Fumarate hydratase, mitochondrial"/>
    <property type="match status" value="1"/>
</dbReference>
<dbReference type="FunFam" id="1.10.40.30:FF:000002">
    <property type="entry name" value="Fumarate hydratase class II"/>
    <property type="match status" value="1"/>
</dbReference>
<reference evidence="7" key="1">
    <citation type="submission" date="2016-12" db="EMBL/GenBank/DDBJ databases">
        <authorList>
            <person name="Gulvik C.A."/>
        </authorList>
    </citation>
    <scope>NUCLEOTIDE SEQUENCE [LARGE SCALE GENOMIC DNA]</scope>
    <source>
        <strain evidence="7">NED12-00049-6B</strain>
    </source>
</reference>
<dbReference type="CDD" id="cd01357">
    <property type="entry name" value="Aspartase"/>
    <property type="match status" value="1"/>
</dbReference>
<evidence type="ECO:0000256" key="3">
    <source>
        <dbReference type="ARBA" id="ARBA00023239"/>
    </source>
</evidence>
<dbReference type="Gene3D" id="1.10.40.30">
    <property type="entry name" value="Fumarase/aspartase (C-terminal domain)"/>
    <property type="match status" value="1"/>
</dbReference>
<dbReference type="Pfam" id="PF10415">
    <property type="entry name" value="FumaraseC_C"/>
    <property type="match status" value="1"/>
</dbReference>
<name>A0A1Q8EAY3_9STRE</name>
<feature type="domain" description="Fumarase C C-terminal" evidence="5">
    <location>
        <begin position="407"/>
        <end position="460"/>
    </location>
</feature>
<evidence type="ECO:0000259" key="5">
    <source>
        <dbReference type="Pfam" id="PF10415"/>
    </source>
</evidence>
<dbReference type="RefSeq" id="WP_075103978.1">
    <property type="nucleotide sequence ID" value="NZ_MSJM01000001.1"/>
</dbReference>
<evidence type="ECO:0000259" key="4">
    <source>
        <dbReference type="Pfam" id="PF00206"/>
    </source>
</evidence>
<dbReference type="SUPFAM" id="SSF48557">
    <property type="entry name" value="L-aspartase-like"/>
    <property type="match status" value="1"/>
</dbReference>
<dbReference type="AlphaFoldDB" id="A0A1Q8EAY3"/>
<organism evidence="6 7">
    <name type="scientific">Streptococcus cuniculi</name>
    <dbReference type="NCBI Taxonomy" id="1432788"/>
    <lineage>
        <taxon>Bacteria</taxon>
        <taxon>Bacillati</taxon>
        <taxon>Bacillota</taxon>
        <taxon>Bacilli</taxon>
        <taxon>Lactobacillales</taxon>
        <taxon>Streptococcaceae</taxon>
        <taxon>Streptococcus</taxon>
    </lineage>
</organism>
<dbReference type="InterPro" id="IPR024083">
    <property type="entry name" value="Fumarase/histidase_N"/>
</dbReference>
<dbReference type="Proteomes" id="UP000186890">
    <property type="component" value="Unassembled WGS sequence"/>
</dbReference>
<dbReference type="InterPro" id="IPR018951">
    <property type="entry name" value="Fumarase_C_C"/>
</dbReference>
<dbReference type="PRINTS" id="PR00145">
    <property type="entry name" value="ARGSUCLYASE"/>
</dbReference>
<comment type="catalytic activity">
    <reaction evidence="1">
        <text>L-aspartate = fumarate + NH4(+)</text>
        <dbReference type="Rhea" id="RHEA:16601"/>
        <dbReference type="ChEBI" id="CHEBI:28938"/>
        <dbReference type="ChEBI" id="CHEBI:29806"/>
        <dbReference type="ChEBI" id="CHEBI:29991"/>
        <dbReference type="EC" id="4.3.1.1"/>
    </reaction>
</comment>
<dbReference type="PANTHER" id="PTHR42696:SF2">
    <property type="entry name" value="ASPARTATE AMMONIA-LYASE"/>
    <property type="match status" value="1"/>
</dbReference>
<dbReference type="GO" id="GO:0006531">
    <property type="term" value="P:aspartate metabolic process"/>
    <property type="evidence" value="ECO:0007669"/>
    <property type="project" value="TreeGrafter"/>
</dbReference>
<dbReference type="EC" id="4.3.1.1" evidence="2"/>
<dbReference type="EMBL" id="MSJM01000001">
    <property type="protein sequence ID" value="OLF48935.1"/>
    <property type="molecule type" value="Genomic_DNA"/>
</dbReference>
<accession>A0A1Q8EAY3</accession>